<feature type="domain" description="Cupin type-2" evidence="1">
    <location>
        <begin position="36"/>
        <end position="91"/>
    </location>
</feature>
<dbReference type="Gene3D" id="2.60.120.10">
    <property type="entry name" value="Jelly Rolls"/>
    <property type="match status" value="1"/>
</dbReference>
<proteinExistence type="predicted"/>
<evidence type="ECO:0000313" key="2">
    <source>
        <dbReference type="EMBL" id="EQD75472.1"/>
    </source>
</evidence>
<dbReference type="AlphaFoldDB" id="T1C0C6"/>
<reference evidence="2" key="1">
    <citation type="submission" date="2013-08" db="EMBL/GenBank/DDBJ databases">
        <authorList>
            <person name="Mendez C."/>
            <person name="Richter M."/>
            <person name="Ferrer M."/>
            <person name="Sanchez J."/>
        </authorList>
    </citation>
    <scope>NUCLEOTIDE SEQUENCE</scope>
</reference>
<reference evidence="2" key="2">
    <citation type="journal article" date="2014" name="ISME J.">
        <title>Microbial stratification in low pH oxic and suboxic macroscopic growths along an acid mine drainage.</title>
        <authorList>
            <person name="Mendez-Garcia C."/>
            <person name="Mesa V."/>
            <person name="Sprenger R.R."/>
            <person name="Richter M."/>
            <person name="Diez M.S."/>
            <person name="Solano J."/>
            <person name="Bargiela R."/>
            <person name="Golyshina O.V."/>
            <person name="Manteca A."/>
            <person name="Ramos J.L."/>
            <person name="Gallego J.R."/>
            <person name="Llorente I."/>
            <person name="Martins Dos Santos V.A."/>
            <person name="Jensen O.N."/>
            <person name="Pelaez A.I."/>
            <person name="Sanchez J."/>
            <person name="Ferrer M."/>
        </authorList>
    </citation>
    <scope>NUCLEOTIDE SEQUENCE</scope>
</reference>
<dbReference type="PANTHER" id="PTHR40112:SF1">
    <property type="entry name" value="H2HPP ISOMERASE"/>
    <property type="match status" value="1"/>
</dbReference>
<dbReference type="Pfam" id="PF07883">
    <property type="entry name" value="Cupin_2"/>
    <property type="match status" value="1"/>
</dbReference>
<accession>T1C0C6</accession>
<dbReference type="EMBL" id="AUZX01002888">
    <property type="protein sequence ID" value="EQD75472.1"/>
    <property type="molecule type" value="Genomic_DNA"/>
</dbReference>
<protein>
    <submittedName>
        <fullName evidence="2">Cupin 2, conserved barrel domain protein</fullName>
    </submittedName>
</protein>
<dbReference type="InterPro" id="IPR052535">
    <property type="entry name" value="Bacilysin_H2HPP_isomerase"/>
</dbReference>
<organism evidence="2">
    <name type="scientific">mine drainage metagenome</name>
    <dbReference type="NCBI Taxonomy" id="410659"/>
    <lineage>
        <taxon>unclassified sequences</taxon>
        <taxon>metagenomes</taxon>
        <taxon>ecological metagenomes</taxon>
    </lineage>
</organism>
<comment type="caution">
    <text evidence="2">The sequence shown here is derived from an EMBL/GenBank/DDBJ whole genome shotgun (WGS) entry which is preliminary data.</text>
</comment>
<dbReference type="PANTHER" id="PTHR40112">
    <property type="entry name" value="H2HPP ISOMERASE"/>
    <property type="match status" value="1"/>
</dbReference>
<dbReference type="InterPro" id="IPR011051">
    <property type="entry name" value="RmlC_Cupin_sf"/>
</dbReference>
<evidence type="ECO:0000259" key="1">
    <source>
        <dbReference type="Pfam" id="PF07883"/>
    </source>
</evidence>
<gene>
    <name evidence="2" type="ORF">B1A_03955</name>
</gene>
<name>T1C0C6_9ZZZZ</name>
<dbReference type="InterPro" id="IPR013096">
    <property type="entry name" value="Cupin_2"/>
</dbReference>
<dbReference type="SUPFAM" id="SSF51182">
    <property type="entry name" value="RmlC-like cupins"/>
    <property type="match status" value="1"/>
</dbReference>
<sequence length="106" mass="11942">MGDCIHFHSFEGLAAKEFEKGIWIKFLSVGKVQLRHIEFEPGSLIPDHRHPEEVVTMILEGEMEMTVGGETRRVRPGEVFLVPSNTDHSGRIFGGRVVAVSWSVIR</sequence>
<dbReference type="InterPro" id="IPR014710">
    <property type="entry name" value="RmlC-like_jellyroll"/>
</dbReference>